<feature type="region of interest" description="Disordered" evidence="1">
    <location>
        <begin position="54"/>
        <end position="108"/>
    </location>
</feature>
<dbReference type="NCBIfam" id="TIGR02300">
    <property type="entry name" value="FYDLN_acid"/>
    <property type="match status" value="1"/>
</dbReference>
<sequence length="108" mass="11771">MAKPELGLKRVCVACSAKFYDLLRAPAICPKCGTEQPAEQPRLRRAAGALPVDDKLKKRAVAPEADADEVELEDVESDEAVEDAEELEDDAESIGDELEVESDRDEEG</sequence>
<keyword evidence="3" id="KW-1185">Reference proteome</keyword>
<evidence type="ECO:0000313" key="3">
    <source>
        <dbReference type="Proteomes" id="UP000295023"/>
    </source>
</evidence>
<dbReference type="OrthoDB" id="9815689at2"/>
<accession>A0A4R4D8G2</accession>
<protein>
    <submittedName>
        <fullName evidence="2">TIGR02300 family protein</fullName>
    </submittedName>
</protein>
<dbReference type="Pfam" id="PF09538">
    <property type="entry name" value="FYDLN_acid"/>
    <property type="match status" value="1"/>
</dbReference>
<comment type="caution">
    <text evidence="2">The sequence shown here is derived from an EMBL/GenBank/DDBJ whole genome shotgun (WGS) entry which is preliminary data.</text>
</comment>
<evidence type="ECO:0000256" key="1">
    <source>
        <dbReference type="SAM" id="MobiDB-lite"/>
    </source>
</evidence>
<dbReference type="Proteomes" id="UP000295023">
    <property type="component" value="Unassembled WGS sequence"/>
</dbReference>
<dbReference type="AlphaFoldDB" id="A0A4R4D8G2"/>
<name>A0A4R4D8G2_9PROT</name>
<feature type="compositionally biased region" description="Acidic residues" evidence="1">
    <location>
        <begin position="65"/>
        <end position="108"/>
    </location>
</feature>
<organism evidence="2 3">
    <name type="scientific">Roseicella aquatilis</name>
    <dbReference type="NCBI Taxonomy" id="2527868"/>
    <lineage>
        <taxon>Bacteria</taxon>
        <taxon>Pseudomonadati</taxon>
        <taxon>Pseudomonadota</taxon>
        <taxon>Alphaproteobacteria</taxon>
        <taxon>Acetobacterales</taxon>
        <taxon>Roseomonadaceae</taxon>
        <taxon>Roseicella</taxon>
    </lineage>
</organism>
<gene>
    <name evidence="2" type="ORF">EXY23_20505</name>
</gene>
<proteinExistence type="predicted"/>
<evidence type="ECO:0000313" key="2">
    <source>
        <dbReference type="EMBL" id="TCZ55979.1"/>
    </source>
</evidence>
<reference evidence="2 3" key="1">
    <citation type="submission" date="2019-03" db="EMBL/GenBank/DDBJ databases">
        <title>Paracraurococcus aquatilis NE82 genome sequence.</title>
        <authorList>
            <person name="Zhao Y."/>
            <person name="Du Z."/>
        </authorList>
    </citation>
    <scope>NUCLEOTIDE SEQUENCE [LARGE SCALE GENOMIC DNA]</scope>
    <source>
        <strain evidence="2 3">NE82</strain>
    </source>
</reference>
<dbReference type="InterPro" id="IPR012644">
    <property type="entry name" value="CHP02300_FYDLN_acid"/>
</dbReference>
<dbReference type="EMBL" id="SKBM01000024">
    <property type="protein sequence ID" value="TCZ55979.1"/>
    <property type="molecule type" value="Genomic_DNA"/>
</dbReference>
<dbReference type="RefSeq" id="WP_132293940.1">
    <property type="nucleotide sequence ID" value="NZ_SKBM01000024.1"/>
</dbReference>